<organism evidence="2 3">
    <name type="scientific">Apilactobacillus xinyiensis</name>
    <dbReference type="NCBI Taxonomy" id="2841032"/>
    <lineage>
        <taxon>Bacteria</taxon>
        <taxon>Bacillati</taxon>
        <taxon>Bacillota</taxon>
        <taxon>Bacilli</taxon>
        <taxon>Lactobacillales</taxon>
        <taxon>Lactobacillaceae</taxon>
        <taxon>Apilactobacillus</taxon>
    </lineage>
</organism>
<accession>A0ABT0I2F7</accession>
<dbReference type="EMBL" id="JAJIAO010000005">
    <property type="protein sequence ID" value="MCK8624899.1"/>
    <property type="molecule type" value="Genomic_DNA"/>
</dbReference>
<evidence type="ECO:0000313" key="2">
    <source>
        <dbReference type="EMBL" id="MCK8624899.1"/>
    </source>
</evidence>
<comment type="caution">
    <text evidence="2">The sequence shown here is derived from an EMBL/GenBank/DDBJ whole genome shotgun (WGS) entry which is preliminary data.</text>
</comment>
<feature type="compositionally biased region" description="Low complexity" evidence="1">
    <location>
        <begin position="107"/>
        <end position="121"/>
    </location>
</feature>
<evidence type="ECO:0008006" key="4">
    <source>
        <dbReference type="Google" id="ProtNLM"/>
    </source>
</evidence>
<feature type="region of interest" description="Disordered" evidence="1">
    <location>
        <begin position="211"/>
        <end position="259"/>
    </location>
</feature>
<gene>
    <name evidence="2" type="ORF">LNP07_05145</name>
</gene>
<sequence length="1448" mass="155901">MQFNKKEFKKVNDKKVMKKVKKQWVTVSISTLAFLGAAAVGTMMSLSDVSANDSVSAQSESSQSSVGVKEGSSNDGTLQGLSDKGDTNKNEDTATDASTPKNDNDALKNQSNNLNNNASQDLSTHNESHPIHVSNNLSVTQPDVHTDNKSGVPLNSEAKSGYIDGLNGSKNSADSNSDYSNAYGSAQTNKNVIDQAASDAYNNTNQVASSLSSNEQSLYNATSQGVNDARTQYNNGTSSFGTNEDYSSYNPSSAGSLNSSAATSYAHAQTKSYEDSLTSKYNNASNHSVRLQDGQTIVIPNSDSAQDTTYTADSDLDLAYKYGFNYFLAHQGYSDAESGKWTGTSDKNKGVAADNYNPSSDSTNPYDQAYLGAKNAMSKQWTYDATIVTPNSQTVTYTNGTITGYNNNIVNSNADKNNNYYNLGFNDVAKKVKNGNAFANNQYELNYLLTSIPVQKAINPGDKVEYAIINKNNPYGYSYNYFLNGLNKISIVNDIDFSNEASNTGNVYNYIYNSGGFNLTIDGQNHIADFSTLTTSFEHSGTLIEKNFKTTYSNNDYGVYKFENGGVDAGSLYLSNVNFIGSQILSATNTDVYISGSVNSINVKSINTPFEQNISVLNPDQENFEVNNLILAAGANFFGVTDKNSNSSVIHMYGNMTLGVGSNMTIIPRGSSGGSNANGAAYGIYMESSSTLSVNKNAILNIVPDYTSLDNNTAMASGIDSYGTINVTGGTINILVDGTPYNGGAEPIVNWSSSVININDGGSLNINVNDTNPSYGYDGTKGLIYSDGRINVYDGGNLRLTVQGGNRLTYILKQNTSNYLSVNNPGQIIFDSSTNTNTGNMVVYNQNAFNAYSVRYKIGSDSLSDPVYKFSYNTNGTNSNTYSYVDSNGQLSSTNQMSIPSGAAGPNYLEIDGVPSAYFVGPLDVEDDDNNDGGKKVTAYAKIRNYDPNASDSHVYVQYATGNNDTNYTGLNPIIDVWNYRNSIDSDHNMYDIVYDLKKNNYKDGQIIKIIFDIPASHMTGNNDVGVLMRYGVAGNSTVQNITSTSKGTDNYGNNLYGQYNQEAQNITSQNNGQSNQLVLDSNPNQTINIKNGWTSLFDTGTSDGINDGYFDDVINEKKNMVDYQRNIDYTRAYDSAKNGYNEFLNNTNEDLNTAISHAGDDVSSPISYIKGFEQAQQDVQKTRTAADTDARKNTNNYQNYYGQVRQIYLDEYNGLVIKDAINAAKSNFGDMVDETVGGSKYSSNEVAYKAYNDEYKSLADTAAQAKADYEGGKSSAAYSGANEDLYTSVYGAMSQAAVDYNSGNGSNASGSHGYNSQTAKYYNSAYTDLTNAASQASVDLGKNKGSDASYASGNSAASSAYIKAYTDVSSAAAQAKSDFQKNGKSSSYDYSTNSSAASTAYQNAYNAYSKAVSDFDGGSGFKQASIAGYTSANYSAYTSEYDALSSA</sequence>
<evidence type="ECO:0000256" key="1">
    <source>
        <dbReference type="SAM" id="MobiDB-lite"/>
    </source>
</evidence>
<feature type="region of interest" description="Disordered" evidence="1">
    <location>
        <begin position="57"/>
        <end position="183"/>
    </location>
</feature>
<feature type="compositionally biased region" description="Low complexity" evidence="1">
    <location>
        <begin position="171"/>
        <end position="183"/>
    </location>
</feature>
<dbReference type="Proteomes" id="UP001522905">
    <property type="component" value="Unassembled WGS sequence"/>
</dbReference>
<dbReference type="RefSeq" id="WP_248601776.1">
    <property type="nucleotide sequence ID" value="NZ_JAJIAO010000005.1"/>
</dbReference>
<feature type="non-terminal residue" evidence="2">
    <location>
        <position position="1448"/>
    </location>
</feature>
<feature type="compositionally biased region" description="Basic and acidic residues" evidence="1">
    <location>
        <begin position="83"/>
        <end position="92"/>
    </location>
</feature>
<feature type="compositionally biased region" description="Low complexity" evidence="1">
    <location>
        <begin position="57"/>
        <end position="73"/>
    </location>
</feature>
<reference evidence="2 3" key="1">
    <citation type="submission" date="2021-11" db="EMBL/GenBank/DDBJ databases">
        <title>Comparative genomics of bee honey and flower isolates.</title>
        <authorList>
            <person name="Bechtner J.D."/>
            <person name="Gallus M.K."/>
            <person name="Ehrmann M."/>
        </authorList>
    </citation>
    <scope>NUCLEOTIDE SEQUENCE [LARGE SCALE GENOMIC DNA]</scope>
    <source>
        <strain evidence="2 3">M161</strain>
    </source>
</reference>
<name>A0ABT0I2F7_9LACO</name>
<keyword evidence="3" id="KW-1185">Reference proteome</keyword>
<protein>
    <recommendedName>
        <fullName evidence="4">DUF5776 domain-containing protein</fullName>
    </recommendedName>
</protein>
<proteinExistence type="predicted"/>
<feature type="compositionally biased region" description="Polar residues" evidence="1">
    <location>
        <begin position="133"/>
        <end position="143"/>
    </location>
</feature>
<evidence type="ECO:0000313" key="3">
    <source>
        <dbReference type="Proteomes" id="UP001522905"/>
    </source>
</evidence>